<dbReference type="PROSITE" id="PS50119">
    <property type="entry name" value="ZF_BBOX"/>
    <property type="match status" value="2"/>
</dbReference>
<dbReference type="InterPro" id="IPR047153">
    <property type="entry name" value="TRIM45/56/19-like"/>
</dbReference>
<evidence type="ECO:0000259" key="4">
    <source>
        <dbReference type="PROSITE" id="PS50119"/>
    </source>
</evidence>
<dbReference type="RefSeq" id="XP_022337616.1">
    <property type="nucleotide sequence ID" value="XM_022481908.1"/>
</dbReference>
<reference evidence="6" key="1">
    <citation type="submission" date="2025-08" db="UniProtKB">
        <authorList>
            <consortium name="RefSeq"/>
        </authorList>
    </citation>
    <scope>IDENTIFICATION</scope>
    <source>
        <tissue evidence="6">Whole sample</tissue>
    </source>
</reference>
<proteinExistence type="predicted"/>
<dbReference type="PANTHER" id="PTHR25462">
    <property type="entry name" value="BONUS, ISOFORM C-RELATED"/>
    <property type="match status" value="1"/>
</dbReference>
<dbReference type="InterPro" id="IPR000315">
    <property type="entry name" value="Znf_B-box"/>
</dbReference>
<feature type="repeat" description="NHL" evidence="3">
    <location>
        <begin position="487"/>
        <end position="514"/>
    </location>
</feature>
<accession>A0A8B8EDH3</accession>
<evidence type="ECO:0000313" key="6">
    <source>
        <dbReference type="RefSeq" id="XP_022337616.1"/>
    </source>
</evidence>
<dbReference type="GeneID" id="111133470"/>
<dbReference type="OrthoDB" id="10040278at2759"/>
<name>A0A8B8EDH3_CRAVI</name>
<sequence>MMDPNHSAQDVARCDLCKVTIVQSYCDICHISLCKLCIGEHISDGYNKHAIVPFQQRRSTLIYPKCEIHPKKVCKYQCRECNIFVCSHCVASKQHNKEHEFLNLEEVFRIKKEHIQKDMEDIEKQILPTYAEIVSDIENQISNLDGEYDKFHTEMTKQREKLHRDFDNAINQMEMEISQIKVKHHSILKKHLDEMHGLQNHIQDILIHLNDLEDSNIVLPTIHYNSTKTRAFFTLPQKVCVSMPQFIPKQIERNELCSFIGKITPISTTLEERVFTAKNPTPSVRELLDEPEVLSTIYTGIERLSSVSCLNEDQIWTSGEIASDMKCFNNQGVLNEAIKTKSGESPHDIAVDNDGALLYSDWMTWAVYKARNSLMEEIIMLQGWIPFNLCVTASGDLLVTMYSDDETQSKVVRYSGSTVKQTIQFDDEGQDLFSGNNYIKFVSENRNLDICIADYGACAVVVVNQAGKLRFRYTGYPSPTKNKPFEPSGITTDSQSCILTADCNNHCIHILDSNGHFIRYIDNCNLEYPGGLYVDSNDTLYVCGYKSPSVKKIRYRK</sequence>
<evidence type="ECO:0000256" key="2">
    <source>
        <dbReference type="PROSITE-ProRule" id="PRU00024"/>
    </source>
</evidence>
<keyword evidence="2" id="KW-0863">Zinc-finger</keyword>
<dbReference type="InterPro" id="IPR011042">
    <property type="entry name" value="6-blade_b-propeller_TolB-like"/>
</dbReference>
<dbReference type="KEGG" id="cvn:111133470"/>
<keyword evidence="1" id="KW-0677">Repeat</keyword>
<keyword evidence="2" id="KW-0479">Metal-binding</keyword>
<dbReference type="SUPFAM" id="SSF57845">
    <property type="entry name" value="B-box zinc-binding domain"/>
    <property type="match status" value="1"/>
</dbReference>
<dbReference type="Gene3D" id="2.120.10.30">
    <property type="entry name" value="TolB, C-terminal domain"/>
    <property type="match status" value="2"/>
</dbReference>
<dbReference type="Proteomes" id="UP000694844">
    <property type="component" value="Chromosome 5"/>
</dbReference>
<dbReference type="AlphaFoldDB" id="A0A8B8EDH3"/>
<dbReference type="InterPro" id="IPR001258">
    <property type="entry name" value="NHL_repeat"/>
</dbReference>
<feature type="domain" description="B box-type" evidence="4">
    <location>
        <begin position="9"/>
        <end position="54"/>
    </location>
</feature>
<gene>
    <name evidence="6" type="primary">LOC111133470</name>
</gene>
<dbReference type="CDD" id="cd19756">
    <property type="entry name" value="Bbox2"/>
    <property type="match status" value="1"/>
</dbReference>
<organism evidence="5 6">
    <name type="scientific">Crassostrea virginica</name>
    <name type="common">Eastern oyster</name>
    <dbReference type="NCBI Taxonomy" id="6565"/>
    <lineage>
        <taxon>Eukaryota</taxon>
        <taxon>Metazoa</taxon>
        <taxon>Spiralia</taxon>
        <taxon>Lophotrochozoa</taxon>
        <taxon>Mollusca</taxon>
        <taxon>Bivalvia</taxon>
        <taxon>Autobranchia</taxon>
        <taxon>Pteriomorphia</taxon>
        <taxon>Ostreida</taxon>
        <taxon>Ostreoidea</taxon>
        <taxon>Ostreidae</taxon>
        <taxon>Crassostrea</taxon>
    </lineage>
</organism>
<dbReference type="PANTHER" id="PTHR25462:SF296">
    <property type="entry name" value="MEIOTIC P26, ISOFORM F"/>
    <property type="match status" value="1"/>
</dbReference>
<dbReference type="PROSITE" id="PS51125">
    <property type="entry name" value="NHL"/>
    <property type="match status" value="1"/>
</dbReference>
<evidence type="ECO:0000313" key="5">
    <source>
        <dbReference type="Proteomes" id="UP000694844"/>
    </source>
</evidence>
<evidence type="ECO:0000256" key="1">
    <source>
        <dbReference type="ARBA" id="ARBA00022737"/>
    </source>
</evidence>
<keyword evidence="2" id="KW-0862">Zinc</keyword>
<protein>
    <submittedName>
        <fullName evidence="6">Uncharacterized protein LOC111133470 isoform X1</fullName>
    </submittedName>
</protein>
<evidence type="ECO:0000256" key="3">
    <source>
        <dbReference type="PROSITE-ProRule" id="PRU00504"/>
    </source>
</evidence>
<feature type="domain" description="B box-type" evidence="4">
    <location>
        <begin position="66"/>
        <end position="104"/>
    </location>
</feature>
<dbReference type="GO" id="GO:0008270">
    <property type="term" value="F:zinc ion binding"/>
    <property type="evidence" value="ECO:0007669"/>
    <property type="project" value="UniProtKB-KW"/>
</dbReference>
<dbReference type="SUPFAM" id="SSF101898">
    <property type="entry name" value="NHL repeat"/>
    <property type="match status" value="1"/>
</dbReference>
<keyword evidence="5" id="KW-1185">Reference proteome</keyword>
<dbReference type="Gene3D" id="3.30.160.60">
    <property type="entry name" value="Classic Zinc Finger"/>
    <property type="match status" value="1"/>
</dbReference>